<accession>A0A448ZNR5</accession>
<dbReference type="AlphaFoldDB" id="A0A448ZNR5"/>
<name>A0A448ZNR5_9STRA</name>
<feature type="region of interest" description="Disordered" evidence="1">
    <location>
        <begin position="1"/>
        <end position="83"/>
    </location>
</feature>
<organism evidence="2 3">
    <name type="scientific">Pseudo-nitzschia multistriata</name>
    <dbReference type="NCBI Taxonomy" id="183589"/>
    <lineage>
        <taxon>Eukaryota</taxon>
        <taxon>Sar</taxon>
        <taxon>Stramenopiles</taxon>
        <taxon>Ochrophyta</taxon>
        <taxon>Bacillariophyta</taxon>
        <taxon>Bacillariophyceae</taxon>
        <taxon>Bacillariophycidae</taxon>
        <taxon>Bacillariales</taxon>
        <taxon>Bacillariaceae</taxon>
        <taxon>Pseudo-nitzschia</taxon>
    </lineage>
</organism>
<sequence length="145" mass="16435">MRRRDRRKNRNKKFVDDGNISNAAVLTESDDGFMGTTQPESATPTATPTNNKDTRKKVNESSTKDKMKRRKRIRSRNLQKKESAVKRVFDGDIYYKDNNPTPVVPGSESRWLSSSSWIGSISSWASSKLTSMQAPATTNTRSQYL</sequence>
<evidence type="ECO:0000256" key="1">
    <source>
        <dbReference type="SAM" id="MobiDB-lite"/>
    </source>
</evidence>
<evidence type="ECO:0000313" key="3">
    <source>
        <dbReference type="Proteomes" id="UP000291116"/>
    </source>
</evidence>
<gene>
    <name evidence="2" type="ORF">PSNMU_V1.4_AUG-EV-PASAV3_0106780</name>
</gene>
<evidence type="ECO:0000313" key="2">
    <source>
        <dbReference type="EMBL" id="VEU43633.1"/>
    </source>
</evidence>
<feature type="compositionally biased region" description="Basic residues" evidence="1">
    <location>
        <begin position="66"/>
        <end position="78"/>
    </location>
</feature>
<reference evidence="2 3" key="1">
    <citation type="submission" date="2019-01" db="EMBL/GenBank/DDBJ databases">
        <authorList>
            <person name="Ferrante I. M."/>
        </authorList>
    </citation>
    <scope>NUCLEOTIDE SEQUENCE [LARGE SCALE GENOMIC DNA]</scope>
    <source>
        <strain evidence="2 3">B856</strain>
    </source>
</reference>
<feature type="compositionally biased region" description="Basic and acidic residues" evidence="1">
    <location>
        <begin position="52"/>
        <end position="65"/>
    </location>
</feature>
<protein>
    <submittedName>
        <fullName evidence="2">Uncharacterized protein</fullName>
    </submittedName>
</protein>
<feature type="compositionally biased region" description="Basic residues" evidence="1">
    <location>
        <begin position="1"/>
        <end position="12"/>
    </location>
</feature>
<keyword evidence="3" id="KW-1185">Reference proteome</keyword>
<proteinExistence type="predicted"/>
<dbReference type="Proteomes" id="UP000291116">
    <property type="component" value="Unassembled WGS sequence"/>
</dbReference>
<dbReference type="EMBL" id="CAACVS010000569">
    <property type="protein sequence ID" value="VEU43633.1"/>
    <property type="molecule type" value="Genomic_DNA"/>
</dbReference>
<feature type="compositionally biased region" description="Polar residues" evidence="1">
    <location>
        <begin position="35"/>
        <end position="51"/>
    </location>
</feature>